<dbReference type="Gene3D" id="3.40.50.150">
    <property type="entry name" value="Vaccinia Virus protein VP39"/>
    <property type="match status" value="1"/>
</dbReference>
<evidence type="ECO:0000256" key="1">
    <source>
        <dbReference type="ARBA" id="ARBA00010815"/>
    </source>
</evidence>
<accession>A0ABX2PR89</accession>
<keyword evidence="3" id="KW-0808">Transferase</keyword>
<dbReference type="PANTHER" id="PTHR43667">
    <property type="entry name" value="CYCLOPROPANE-FATTY-ACYL-PHOSPHOLIPID SYNTHASE"/>
    <property type="match status" value="1"/>
</dbReference>
<comment type="similarity">
    <text evidence="1">Belongs to the CFA/CMAS family.</text>
</comment>
<evidence type="ECO:0000313" key="8">
    <source>
        <dbReference type="Proteomes" id="UP000630805"/>
    </source>
</evidence>
<evidence type="ECO:0000256" key="2">
    <source>
        <dbReference type="ARBA" id="ARBA00022603"/>
    </source>
</evidence>
<evidence type="ECO:0000313" key="7">
    <source>
        <dbReference type="EMBL" id="NVO56652.1"/>
    </source>
</evidence>
<dbReference type="EMBL" id="JABXWT010000006">
    <property type="protein sequence ID" value="NVO56652.1"/>
    <property type="molecule type" value="Genomic_DNA"/>
</dbReference>
<organism evidence="7 8">
    <name type="scientific">Ruegeria haliotis</name>
    <dbReference type="NCBI Taxonomy" id="2747601"/>
    <lineage>
        <taxon>Bacteria</taxon>
        <taxon>Pseudomonadati</taxon>
        <taxon>Pseudomonadota</taxon>
        <taxon>Alphaproteobacteria</taxon>
        <taxon>Rhodobacterales</taxon>
        <taxon>Roseobacteraceae</taxon>
        <taxon>Ruegeria</taxon>
    </lineage>
</organism>
<keyword evidence="2 7" id="KW-0489">Methyltransferase</keyword>
<dbReference type="GO" id="GO:0032259">
    <property type="term" value="P:methylation"/>
    <property type="evidence" value="ECO:0007669"/>
    <property type="project" value="UniProtKB-KW"/>
</dbReference>
<dbReference type="PANTHER" id="PTHR43667:SF1">
    <property type="entry name" value="CYCLOPROPANE-FATTY-ACYL-PHOSPHOLIPID SYNTHASE"/>
    <property type="match status" value="1"/>
</dbReference>
<dbReference type="CDD" id="cd02440">
    <property type="entry name" value="AdoMet_MTases"/>
    <property type="match status" value="1"/>
</dbReference>
<evidence type="ECO:0000256" key="3">
    <source>
        <dbReference type="ARBA" id="ARBA00022679"/>
    </source>
</evidence>
<dbReference type="GO" id="GO:0008168">
    <property type="term" value="F:methyltransferase activity"/>
    <property type="evidence" value="ECO:0007669"/>
    <property type="project" value="UniProtKB-KW"/>
</dbReference>
<dbReference type="PIRSF" id="PIRSF003085">
    <property type="entry name" value="CMAS"/>
    <property type="match status" value="1"/>
</dbReference>
<dbReference type="Proteomes" id="UP000630805">
    <property type="component" value="Unassembled WGS sequence"/>
</dbReference>
<dbReference type="InterPro" id="IPR029063">
    <property type="entry name" value="SAM-dependent_MTases_sf"/>
</dbReference>
<keyword evidence="5" id="KW-0443">Lipid metabolism</keyword>
<dbReference type="Pfam" id="PF25371">
    <property type="entry name" value="DUF7884"/>
    <property type="match status" value="1"/>
</dbReference>
<comment type="caution">
    <text evidence="7">The sequence shown here is derived from an EMBL/GenBank/DDBJ whole genome shotgun (WGS) entry which is preliminary data.</text>
</comment>
<feature type="domain" description="DUF7884" evidence="6">
    <location>
        <begin position="16"/>
        <end position="89"/>
    </location>
</feature>
<proteinExistence type="inferred from homology"/>
<dbReference type="InterPro" id="IPR050723">
    <property type="entry name" value="CFA/CMAS"/>
</dbReference>
<dbReference type="InterPro" id="IPR057206">
    <property type="entry name" value="DUF7884"/>
</dbReference>
<keyword evidence="4" id="KW-0949">S-adenosyl-L-methionine</keyword>
<evidence type="ECO:0000256" key="5">
    <source>
        <dbReference type="ARBA" id="ARBA00023098"/>
    </source>
</evidence>
<reference evidence="7 8" key="1">
    <citation type="submission" date="2020-06" db="EMBL/GenBank/DDBJ databases">
        <authorList>
            <person name="Cao W.R."/>
        </authorList>
    </citation>
    <scope>NUCLEOTIDE SEQUENCE [LARGE SCALE GENOMIC DNA]</scope>
    <source>
        <strain evidence="7 8">B1Z28</strain>
    </source>
</reference>
<evidence type="ECO:0000256" key="4">
    <source>
        <dbReference type="ARBA" id="ARBA00022691"/>
    </source>
</evidence>
<sequence>MWVSLLDRLLTKIIQEGELAVTWPDGRCSTYGRGKGPSSAITLHDKALPRKLVMNGDLALGEAYMDETLTVSQNDLRGFVSLIVRNANNYGGGRYGTSVTGLRKSLRRIAQYNPVHIARRNVEHHYDLSADLYELFLDQDLQYTCAYFSDPGQSIEEAQEAKKAHIAKKLLIEPGMTVMDIGCGWGGMSITLARDYGAKVVGVTLSKVQLEYAKSRAEAAGVGNMVEFRLIDYRDVNEEFDRIVVVGMMEHVGRPQYPTFFRKLRENLKPDGVALVHTIGRSTPPGRTSPWIHKYIFPGGYAPSMSEAMKEIEKQDLVTTDVEVWRGHYARTLQCWQEKFEANLKSIRDLYDDRFLRMWRYYLIVSEMAFSEQGLVVFQFQLSRGQMVVPVTRDYLSKTSNHSG</sequence>
<dbReference type="InterPro" id="IPR003333">
    <property type="entry name" value="CMAS"/>
</dbReference>
<dbReference type="Pfam" id="PF02353">
    <property type="entry name" value="CMAS"/>
    <property type="match status" value="1"/>
</dbReference>
<keyword evidence="8" id="KW-1185">Reference proteome</keyword>
<protein>
    <submittedName>
        <fullName evidence="7">Class I SAM-dependent methyltransferase</fullName>
    </submittedName>
</protein>
<dbReference type="SUPFAM" id="SSF53335">
    <property type="entry name" value="S-adenosyl-L-methionine-dependent methyltransferases"/>
    <property type="match status" value="1"/>
</dbReference>
<gene>
    <name evidence="7" type="ORF">HW561_12725</name>
</gene>
<evidence type="ECO:0000259" key="6">
    <source>
        <dbReference type="Pfam" id="PF25371"/>
    </source>
</evidence>
<name>A0ABX2PR89_9RHOB</name>